<evidence type="ECO:0000256" key="5">
    <source>
        <dbReference type="SAM" id="MobiDB-lite"/>
    </source>
</evidence>
<dbReference type="PROSITE" id="PS50977">
    <property type="entry name" value="HTH_TETR_2"/>
    <property type="match status" value="1"/>
</dbReference>
<dbReference type="Proteomes" id="UP001597182">
    <property type="component" value="Unassembled WGS sequence"/>
</dbReference>
<dbReference type="InterPro" id="IPR009057">
    <property type="entry name" value="Homeodomain-like_sf"/>
</dbReference>
<dbReference type="PANTHER" id="PTHR30055:SF148">
    <property type="entry name" value="TETR-FAMILY TRANSCRIPTIONAL REGULATOR"/>
    <property type="match status" value="1"/>
</dbReference>
<evidence type="ECO:0000256" key="2">
    <source>
        <dbReference type="ARBA" id="ARBA00023125"/>
    </source>
</evidence>
<evidence type="ECO:0000256" key="1">
    <source>
        <dbReference type="ARBA" id="ARBA00023015"/>
    </source>
</evidence>
<feature type="region of interest" description="Disordered" evidence="5">
    <location>
        <begin position="1"/>
        <end position="34"/>
    </location>
</feature>
<evidence type="ECO:0000259" key="6">
    <source>
        <dbReference type="PROSITE" id="PS50977"/>
    </source>
</evidence>
<keyword evidence="2 4" id="KW-0238">DNA-binding</keyword>
<evidence type="ECO:0000256" key="4">
    <source>
        <dbReference type="PROSITE-ProRule" id="PRU00335"/>
    </source>
</evidence>
<dbReference type="InterPro" id="IPR050109">
    <property type="entry name" value="HTH-type_TetR-like_transc_reg"/>
</dbReference>
<dbReference type="EMBL" id="JBHTMB010000310">
    <property type="protein sequence ID" value="MFD1237812.1"/>
    <property type="molecule type" value="Genomic_DNA"/>
</dbReference>
<dbReference type="InterPro" id="IPR011075">
    <property type="entry name" value="TetR_C"/>
</dbReference>
<evidence type="ECO:0000313" key="7">
    <source>
        <dbReference type="EMBL" id="MFD1237812.1"/>
    </source>
</evidence>
<accession>A0ABW3VRU0</accession>
<proteinExistence type="predicted"/>
<dbReference type="PANTHER" id="PTHR30055">
    <property type="entry name" value="HTH-TYPE TRANSCRIPTIONAL REGULATOR RUTR"/>
    <property type="match status" value="1"/>
</dbReference>
<name>A0ABW3VRU0_9PSEU</name>
<organism evidence="7 8">
    <name type="scientific">Pseudonocardia benzenivorans</name>
    <dbReference type="NCBI Taxonomy" id="228005"/>
    <lineage>
        <taxon>Bacteria</taxon>
        <taxon>Bacillati</taxon>
        <taxon>Actinomycetota</taxon>
        <taxon>Actinomycetes</taxon>
        <taxon>Pseudonocardiales</taxon>
        <taxon>Pseudonocardiaceae</taxon>
        <taxon>Pseudonocardia</taxon>
    </lineage>
</organism>
<sequence>MSETRTGTTPHARATDGPDAGTVPRPRPGGRSARVRAAVHRAVAELLTEGPAEHLTMPAIAARAGVHPTTVYRRWGTLGELLAAVAASRFSGDLVVPDTGSLRGDLEQWTADLATDLTDPDSIAIIRAALSSGTEGGCACTTERQEQLASMLDRERSRGGAAPTVERALDALLAPVYYRALFTPAPGTPDWARSLVDTLLPRPA</sequence>
<keyword evidence="1" id="KW-0805">Transcription regulation</keyword>
<keyword evidence="8" id="KW-1185">Reference proteome</keyword>
<dbReference type="InterPro" id="IPR036271">
    <property type="entry name" value="Tet_transcr_reg_TetR-rel_C_sf"/>
</dbReference>
<comment type="caution">
    <text evidence="7">The sequence shown here is derived from an EMBL/GenBank/DDBJ whole genome shotgun (WGS) entry which is preliminary data.</text>
</comment>
<dbReference type="SUPFAM" id="SSF46689">
    <property type="entry name" value="Homeodomain-like"/>
    <property type="match status" value="1"/>
</dbReference>
<dbReference type="RefSeq" id="WP_346092604.1">
    <property type="nucleotide sequence ID" value="NZ_BAABKS010000056.1"/>
</dbReference>
<keyword evidence="3" id="KW-0804">Transcription</keyword>
<feature type="DNA-binding region" description="H-T-H motif" evidence="4">
    <location>
        <begin position="56"/>
        <end position="75"/>
    </location>
</feature>
<dbReference type="Pfam" id="PF16859">
    <property type="entry name" value="TetR_C_11"/>
    <property type="match status" value="1"/>
</dbReference>
<dbReference type="Pfam" id="PF00440">
    <property type="entry name" value="TetR_N"/>
    <property type="match status" value="1"/>
</dbReference>
<dbReference type="Gene3D" id="1.10.10.60">
    <property type="entry name" value="Homeodomain-like"/>
    <property type="match status" value="1"/>
</dbReference>
<reference evidence="8" key="1">
    <citation type="journal article" date="2019" name="Int. J. Syst. Evol. Microbiol.">
        <title>The Global Catalogue of Microorganisms (GCM) 10K type strain sequencing project: providing services to taxonomists for standard genome sequencing and annotation.</title>
        <authorList>
            <consortium name="The Broad Institute Genomics Platform"/>
            <consortium name="The Broad Institute Genome Sequencing Center for Infectious Disease"/>
            <person name="Wu L."/>
            <person name="Ma J."/>
        </authorList>
    </citation>
    <scope>NUCLEOTIDE SEQUENCE [LARGE SCALE GENOMIC DNA]</scope>
    <source>
        <strain evidence="8">CCUG 49018</strain>
    </source>
</reference>
<gene>
    <name evidence="7" type="ORF">ACFQ34_31395</name>
</gene>
<evidence type="ECO:0000256" key="3">
    <source>
        <dbReference type="ARBA" id="ARBA00023163"/>
    </source>
</evidence>
<dbReference type="SUPFAM" id="SSF48498">
    <property type="entry name" value="Tetracyclin repressor-like, C-terminal domain"/>
    <property type="match status" value="1"/>
</dbReference>
<dbReference type="Gene3D" id="1.10.357.10">
    <property type="entry name" value="Tetracycline Repressor, domain 2"/>
    <property type="match status" value="1"/>
</dbReference>
<protein>
    <submittedName>
        <fullName evidence="7">TetR/AcrR family transcriptional regulator</fullName>
    </submittedName>
</protein>
<evidence type="ECO:0000313" key="8">
    <source>
        <dbReference type="Proteomes" id="UP001597182"/>
    </source>
</evidence>
<feature type="domain" description="HTH tetR-type" evidence="6">
    <location>
        <begin position="33"/>
        <end position="93"/>
    </location>
</feature>
<dbReference type="InterPro" id="IPR001647">
    <property type="entry name" value="HTH_TetR"/>
</dbReference>